<comment type="similarity">
    <text evidence="2">Belongs to the PBP/GOBP family.</text>
</comment>
<dbReference type="AlphaFoldDB" id="Q16RQ6"/>
<dbReference type="OrthoDB" id="7744479at2759"/>
<evidence type="ECO:0000313" key="8">
    <source>
        <dbReference type="Proteomes" id="UP000682892"/>
    </source>
</evidence>
<proteinExistence type="inferred from homology"/>
<dbReference type="PhylomeDB" id="Q16RQ6"/>
<evidence type="ECO:0000256" key="1">
    <source>
        <dbReference type="ARBA" id="ARBA00004613"/>
    </source>
</evidence>
<dbReference type="GO" id="GO:0005549">
    <property type="term" value="F:odorant binding"/>
    <property type="evidence" value="ECO:0007669"/>
    <property type="project" value="InterPro"/>
</dbReference>
<dbReference type="OMA" id="RCTLIRM"/>
<organism evidence="7 8">
    <name type="scientific">Aedes aegypti</name>
    <name type="common">Yellowfever mosquito</name>
    <name type="synonym">Culex aegypti</name>
    <dbReference type="NCBI Taxonomy" id="7159"/>
    <lineage>
        <taxon>Eukaryota</taxon>
        <taxon>Metazoa</taxon>
        <taxon>Ecdysozoa</taxon>
        <taxon>Arthropoda</taxon>
        <taxon>Hexapoda</taxon>
        <taxon>Insecta</taxon>
        <taxon>Pterygota</taxon>
        <taxon>Neoptera</taxon>
        <taxon>Endopterygota</taxon>
        <taxon>Diptera</taxon>
        <taxon>Nematocera</taxon>
        <taxon>Culicoidea</taxon>
        <taxon>Culicidae</taxon>
        <taxon>Culicinae</taxon>
        <taxon>Aedini</taxon>
        <taxon>Aedes</taxon>
        <taxon>Stegomyia</taxon>
    </lineage>
</organism>
<dbReference type="InterPro" id="IPR006170">
    <property type="entry name" value="PBP/GOBP"/>
</dbReference>
<gene>
    <name evidence="7" type="ORF">AaeL_AAEL010872</name>
</gene>
<dbReference type="PaxDb" id="7159-AAEL010872-PA"/>
<keyword evidence="3" id="KW-0964">Secreted</keyword>
<accession>Q16RQ6</accession>
<dbReference type="eggNOG" id="ENOG502RTID">
    <property type="taxonomic scope" value="Eukaryota"/>
</dbReference>
<dbReference type="CDD" id="cd23992">
    <property type="entry name" value="PBP_GOBP"/>
    <property type="match status" value="1"/>
</dbReference>
<keyword evidence="4 6" id="KW-0732">Signal</keyword>
<dbReference type="Proteomes" id="UP000682892">
    <property type="component" value="Unassembled WGS sequence"/>
</dbReference>
<dbReference type="GO" id="GO:0005615">
    <property type="term" value="C:extracellular space"/>
    <property type="evidence" value="ECO:0007669"/>
    <property type="project" value="TreeGrafter"/>
</dbReference>
<dbReference type="PANTHER" id="PTHR11857:SF46">
    <property type="entry name" value="GENERAL ODORANT-BINDING PROTEIN 99A-RELATED"/>
    <property type="match status" value="1"/>
</dbReference>
<dbReference type="VEuPathDB" id="VectorBase:AAEL010872"/>
<dbReference type="Pfam" id="PF01395">
    <property type="entry name" value="PBP_GOBP"/>
    <property type="match status" value="2"/>
</dbReference>
<protein>
    <submittedName>
        <fullName evidence="7">AAEL010872-PA</fullName>
    </submittedName>
</protein>
<evidence type="ECO:0000256" key="6">
    <source>
        <dbReference type="SAM" id="SignalP"/>
    </source>
</evidence>
<comment type="subcellular location">
    <subcellularLocation>
        <location evidence="1">Secreted</location>
    </subcellularLocation>
</comment>
<evidence type="ECO:0000256" key="3">
    <source>
        <dbReference type="ARBA" id="ARBA00022525"/>
    </source>
</evidence>
<feature type="signal peptide" evidence="6">
    <location>
        <begin position="1"/>
        <end position="21"/>
    </location>
</feature>
<sequence>MSGSISLIVLAVVALAGQVLGRHDATFKSFGSTSGECSRYLNNDGNGECNIHCVGVIGHAWNETLAKFTQNYAGYFVPDPQDDCYQNRTERCLLQVDNAIPVYDKCTRASKLGQCYADQYGQLNAIQPQYVPMTDLQYTRVFLQCAAILGLSNNDLNAMVQQGAYNTPAGACLLRCTLIRMGLYTDDAGIDVALATRQCGLYNATSDIAQCQAKVQAEECDKCKRTTRIAKECLNMHYNVRNVGDSYGLELYGVDTCYSSCSFFYCYYYACPYLSYYNTNYAGSSSYSGSSNSLTFAG</sequence>
<evidence type="ECO:0000256" key="5">
    <source>
        <dbReference type="ARBA" id="ARBA00023157"/>
    </source>
</evidence>
<dbReference type="KEGG" id="aag:5574030"/>
<name>Q16RQ6_AEDAE</name>
<dbReference type="SUPFAM" id="SSF47565">
    <property type="entry name" value="Insect pheromone/odorant-binding proteins"/>
    <property type="match status" value="2"/>
</dbReference>
<keyword evidence="5" id="KW-1015">Disulfide bond</keyword>
<feature type="chain" id="PRO_5030175171" evidence="6">
    <location>
        <begin position="22"/>
        <end position="298"/>
    </location>
</feature>
<dbReference type="HOGENOM" id="CLU_057764_0_1_1"/>
<reference evidence="7" key="1">
    <citation type="submission" date="2005-10" db="EMBL/GenBank/DDBJ databases">
        <authorList>
            <person name="Loftus B.J."/>
            <person name="Nene V.M."/>
            <person name="Hannick L.I."/>
            <person name="Bidwell S."/>
            <person name="Haas B."/>
            <person name="Amedeo P."/>
            <person name="Orvis J."/>
            <person name="Wortman J.R."/>
            <person name="White O.R."/>
            <person name="Salzberg S."/>
            <person name="Shumway M."/>
            <person name="Koo H."/>
            <person name="Zhao Y."/>
            <person name="Holmes M."/>
            <person name="Miller J."/>
            <person name="Schatz M."/>
            <person name="Pop M."/>
            <person name="Pai G."/>
            <person name="Utterback T."/>
            <person name="Rogers Y.-H."/>
            <person name="Kravitz S."/>
            <person name="Fraser C.M."/>
        </authorList>
    </citation>
    <scope>NUCLEOTIDE SEQUENCE</scope>
    <source>
        <strain evidence="7">Liverpool</strain>
    </source>
</reference>
<reference evidence="7" key="3">
    <citation type="submission" date="2012-09" db="EMBL/GenBank/DDBJ databases">
        <authorList>
            <consortium name="VectorBase"/>
        </authorList>
    </citation>
    <scope>NUCLEOTIDE SEQUENCE</scope>
    <source>
        <strain evidence="7">Liverpool</strain>
    </source>
</reference>
<dbReference type="GO" id="GO:0007608">
    <property type="term" value="P:sensory perception of smell"/>
    <property type="evidence" value="ECO:0007669"/>
    <property type="project" value="TreeGrafter"/>
</dbReference>
<dbReference type="PANTHER" id="PTHR11857">
    <property type="entry name" value="ODORANT BINDING PROTEIN-RELATED"/>
    <property type="match status" value="1"/>
</dbReference>
<dbReference type="EMBL" id="CH477699">
    <property type="protein sequence ID" value="EAT37095.1"/>
    <property type="molecule type" value="Genomic_DNA"/>
</dbReference>
<reference evidence="7" key="2">
    <citation type="journal article" date="2007" name="Science">
        <title>Genome sequence of Aedes aegypti, a major arbovirus vector.</title>
        <authorList>
            <person name="Nene V."/>
            <person name="Wortman J.R."/>
            <person name="Lawson D."/>
            <person name="Haas B."/>
            <person name="Kodira C."/>
            <person name="Tu Z.J."/>
            <person name="Loftus B."/>
            <person name="Xi Z."/>
            <person name="Megy K."/>
            <person name="Grabherr M."/>
            <person name="Ren Q."/>
            <person name="Zdobnov E.M."/>
            <person name="Lobo N.F."/>
            <person name="Campbell K.S."/>
            <person name="Brown S.E."/>
            <person name="Bonaldo M.F."/>
            <person name="Zhu J."/>
            <person name="Sinkins S.P."/>
            <person name="Hogenkamp D.G."/>
            <person name="Amedeo P."/>
            <person name="Arensburger P."/>
            <person name="Atkinson P.W."/>
            <person name="Bidwell S."/>
            <person name="Biedler J."/>
            <person name="Birney E."/>
            <person name="Bruggner R.V."/>
            <person name="Costas J."/>
            <person name="Coy M.R."/>
            <person name="Crabtree J."/>
            <person name="Crawford M."/>
            <person name="Debruyn B."/>
            <person name="Decaprio D."/>
            <person name="Eiglmeier K."/>
            <person name="Eisenstadt E."/>
            <person name="El-Dorry H."/>
            <person name="Gelbart W.M."/>
            <person name="Gomes S.L."/>
            <person name="Hammond M."/>
            <person name="Hannick L.I."/>
            <person name="Hogan J.R."/>
            <person name="Holmes M.H."/>
            <person name="Jaffe D."/>
            <person name="Johnston J.S."/>
            <person name="Kennedy R.C."/>
            <person name="Koo H."/>
            <person name="Kravitz S."/>
            <person name="Kriventseva E.V."/>
            <person name="Kulp D."/>
            <person name="Labutti K."/>
            <person name="Lee E."/>
            <person name="Li S."/>
            <person name="Lovin D.D."/>
            <person name="Mao C."/>
            <person name="Mauceli E."/>
            <person name="Menck C.F."/>
            <person name="Miller J.R."/>
            <person name="Montgomery P."/>
            <person name="Mori A."/>
            <person name="Nascimento A.L."/>
            <person name="Naveira H.F."/>
            <person name="Nusbaum C."/>
            <person name="O'leary S."/>
            <person name="Orvis J."/>
            <person name="Pertea M."/>
            <person name="Quesneville H."/>
            <person name="Reidenbach K.R."/>
            <person name="Rogers Y.H."/>
            <person name="Roth C.W."/>
            <person name="Schneider J.R."/>
            <person name="Schatz M."/>
            <person name="Shumway M."/>
            <person name="Stanke M."/>
            <person name="Stinson E.O."/>
            <person name="Tubio J.M."/>
            <person name="Vanzee J.P."/>
            <person name="Verjovski-Almeida S."/>
            <person name="Werner D."/>
            <person name="White O."/>
            <person name="Wyder S."/>
            <person name="Zeng Q."/>
            <person name="Zhao Q."/>
            <person name="Zhao Y."/>
            <person name="Hill C.A."/>
            <person name="Raikhel A.S."/>
            <person name="Soares M.B."/>
            <person name="Knudson D.L."/>
            <person name="Lee N.H."/>
            <person name="Galagan J."/>
            <person name="Salzberg S.L."/>
            <person name="Paulsen I.T."/>
            <person name="Dimopoulos G."/>
            <person name="Collins F.H."/>
            <person name="Birren B."/>
            <person name="Fraser-Liggett C.M."/>
            <person name="Severson D.W."/>
        </authorList>
    </citation>
    <scope>NUCLEOTIDE SEQUENCE [LARGE SCALE GENOMIC DNA]</scope>
    <source>
        <strain evidence="7">Liverpool</strain>
    </source>
</reference>
<dbReference type="Gene3D" id="1.10.238.20">
    <property type="entry name" value="Pheromone/general odorant binding protein domain"/>
    <property type="match status" value="2"/>
</dbReference>
<evidence type="ECO:0000313" key="7">
    <source>
        <dbReference type="EMBL" id="EAT37095.1"/>
    </source>
</evidence>
<dbReference type="InterPro" id="IPR036728">
    <property type="entry name" value="PBP_GOBP_sf"/>
</dbReference>
<evidence type="ECO:0000256" key="4">
    <source>
        <dbReference type="ARBA" id="ARBA00022729"/>
    </source>
</evidence>
<evidence type="ECO:0000256" key="2">
    <source>
        <dbReference type="ARBA" id="ARBA00008098"/>
    </source>
</evidence>